<dbReference type="CDD" id="cd01949">
    <property type="entry name" value="GGDEF"/>
    <property type="match status" value="1"/>
</dbReference>
<dbReference type="Pfam" id="PF05227">
    <property type="entry name" value="CHASE3"/>
    <property type="match status" value="1"/>
</dbReference>
<dbReference type="GO" id="GO:0052621">
    <property type="term" value="F:diguanylate cyclase activity"/>
    <property type="evidence" value="ECO:0007669"/>
    <property type="project" value="UniProtKB-EC"/>
</dbReference>
<dbReference type="Gene3D" id="3.30.70.270">
    <property type="match status" value="1"/>
</dbReference>
<dbReference type="InterPro" id="IPR029016">
    <property type="entry name" value="GAF-like_dom_sf"/>
</dbReference>
<evidence type="ECO:0000256" key="2">
    <source>
        <dbReference type="ARBA" id="ARBA00034247"/>
    </source>
</evidence>
<dbReference type="Pfam" id="PF01590">
    <property type="entry name" value="GAF"/>
    <property type="match status" value="1"/>
</dbReference>
<evidence type="ECO:0000313" key="6">
    <source>
        <dbReference type="EMBL" id="MFD0739538.1"/>
    </source>
</evidence>
<dbReference type="EMBL" id="JBHTIH010000003">
    <property type="protein sequence ID" value="MFD0739538.1"/>
    <property type="molecule type" value="Genomic_DNA"/>
</dbReference>
<feature type="transmembrane region" description="Helical" evidence="4">
    <location>
        <begin position="12"/>
        <end position="33"/>
    </location>
</feature>
<organism evidence="6 7">
    <name type="scientific">Lysobacter koreensis</name>
    <dbReference type="NCBI Taxonomy" id="266122"/>
    <lineage>
        <taxon>Bacteria</taxon>
        <taxon>Pseudomonadati</taxon>
        <taxon>Pseudomonadota</taxon>
        <taxon>Gammaproteobacteria</taxon>
        <taxon>Lysobacterales</taxon>
        <taxon>Lysobacteraceae</taxon>
        <taxon>Lysobacter</taxon>
    </lineage>
</organism>
<gene>
    <name evidence="6" type="ORF">ACFQZQ_09635</name>
</gene>
<dbReference type="InterPro" id="IPR003018">
    <property type="entry name" value="GAF"/>
</dbReference>
<reference evidence="7" key="1">
    <citation type="journal article" date="2019" name="Int. J. Syst. Evol. Microbiol.">
        <title>The Global Catalogue of Microorganisms (GCM) 10K type strain sequencing project: providing services to taxonomists for standard genome sequencing and annotation.</title>
        <authorList>
            <consortium name="The Broad Institute Genomics Platform"/>
            <consortium name="The Broad Institute Genome Sequencing Center for Infectious Disease"/>
            <person name="Wu L."/>
            <person name="Ma J."/>
        </authorList>
    </citation>
    <scope>NUCLEOTIDE SEQUENCE [LARGE SCALE GENOMIC DNA]</scope>
    <source>
        <strain evidence="7">CCUG 55491</strain>
    </source>
</reference>
<dbReference type="Gene3D" id="3.30.450.40">
    <property type="match status" value="1"/>
</dbReference>
<name>A0ABW2YME7_9GAMM</name>
<dbReference type="InterPro" id="IPR000160">
    <property type="entry name" value="GGDEF_dom"/>
</dbReference>
<dbReference type="EC" id="2.7.7.65" evidence="1"/>
<dbReference type="PANTHER" id="PTHR45138:SF9">
    <property type="entry name" value="DIGUANYLATE CYCLASE DGCM-RELATED"/>
    <property type="match status" value="1"/>
</dbReference>
<dbReference type="SMART" id="SM00065">
    <property type="entry name" value="GAF"/>
    <property type="match status" value="1"/>
</dbReference>
<sequence length="580" mass="62628">MPPFSRLRPYRSPALALAIVLLIGVGVATIWSIRGFSRGTEWLEHTYQVIARIEATESAVRTAESTARAYRLTDNPQQQAEYLAAVPVALQHAADLVALTVDNRGQHQRARQLQQRVQARLGEIARLVELQNRQGAEQARVATLTSSGIGLMQGITVLAGEMRHVEQQLLAQRRVAIAGRASLLTGFIVLGIVLPMVLLGLLLRGLARENLRSRELEREARNAMQALENAAVVSGRLSEQRRALGIYAGLLQSCESLPEAMQVTAQVIGQLLPNAGGRCYAMRASENIAETAARFGWESVASAGRLEPSDCWALRRGQPHRVGAGHGHVVCAHLQFADAPPDAWALCLPLAAQGTALGLLHLNGAQPLGTEDVGVIEAVAEQLSLAMANLQLRETLRVQSLRDPLTGLFNRRFLEENLQRELLRCERRGLPLSVLMIDVDHFKRFNDEYGHAAGDALLAAIGATLRASTRGEDLACRYGGEEFTVVLPEIGREAALQRGEEIRLAIAATTAAHMGRTVGPTTASLGIASFPADAAAPDTLLDRADTALYRAKANGRDRIELARAGDARSASPADAVLQSR</sequence>
<keyword evidence="6" id="KW-0808">Transferase</keyword>
<dbReference type="InterPro" id="IPR043128">
    <property type="entry name" value="Rev_trsase/Diguanyl_cyclase"/>
</dbReference>
<dbReference type="PANTHER" id="PTHR45138">
    <property type="entry name" value="REGULATORY COMPONENTS OF SENSORY TRANSDUCTION SYSTEM"/>
    <property type="match status" value="1"/>
</dbReference>
<dbReference type="SUPFAM" id="SSF55073">
    <property type="entry name" value="Nucleotide cyclase"/>
    <property type="match status" value="1"/>
</dbReference>
<accession>A0ABW2YME7</accession>
<keyword evidence="7" id="KW-1185">Reference proteome</keyword>
<keyword evidence="4" id="KW-0812">Transmembrane</keyword>
<evidence type="ECO:0000256" key="1">
    <source>
        <dbReference type="ARBA" id="ARBA00012528"/>
    </source>
</evidence>
<keyword evidence="3" id="KW-0175">Coiled coil</keyword>
<evidence type="ECO:0000256" key="3">
    <source>
        <dbReference type="SAM" id="Coils"/>
    </source>
</evidence>
<keyword evidence="4" id="KW-0472">Membrane</keyword>
<evidence type="ECO:0000256" key="4">
    <source>
        <dbReference type="SAM" id="Phobius"/>
    </source>
</evidence>
<feature type="transmembrane region" description="Helical" evidence="4">
    <location>
        <begin position="183"/>
        <end position="203"/>
    </location>
</feature>
<evidence type="ECO:0000259" key="5">
    <source>
        <dbReference type="PROSITE" id="PS50887"/>
    </source>
</evidence>
<feature type="domain" description="GGDEF" evidence="5">
    <location>
        <begin position="430"/>
        <end position="564"/>
    </location>
</feature>
<protein>
    <recommendedName>
        <fullName evidence="1">diguanylate cyclase</fullName>
        <ecNumber evidence="1">2.7.7.65</ecNumber>
    </recommendedName>
</protein>
<dbReference type="NCBIfam" id="TIGR00254">
    <property type="entry name" value="GGDEF"/>
    <property type="match status" value="1"/>
</dbReference>
<dbReference type="Pfam" id="PF00990">
    <property type="entry name" value="GGDEF"/>
    <property type="match status" value="1"/>
</dbReference>
<dbReference type="PROSITE" id="PS50887">
    <property type="entry name" value="GGDEF"/>
    <property type="match status" value="1"/>
</dbReference>
<dbReference type="SMART" id="SM00267">
    <property type="entry name" value="GGDEF"/>
    <property type="match status" value="1"/>
</dbReference>
<dbReference type="SUPFAM" id="SSF55781">
    <property type="entry name" value="GAF domain-like"/>
    <property type="match status" value="1"/>
</dbReference>
<dbReference type="Proteomes" id="UP001597090">
    <property type="component" value="Unassembled WGS sequence"/>
</dbReference>
<dbReference type="InterPro" id="IPR007891">
    <property type="entry name" value="CHASE3"/>
</dbReference>
<feature type="coiled-coil region" evidence="3">
    <location>
        <begin position="206"/>
        <end position="233"/>
    </location>
</feature>
<evidence type="ECO:0000313" key="7">
    <source>
        <dbReference type="Proteomes" id="UP001597090"/>
    </source>
</evidence>
<comment type="catalytic activity">
    <reaction evidence="2">
        <text>2 GTP = 3',3'-c-di-GMP + 2 diphosphate</text>
        <dbReference type="Rhea" id="RHEA:24898"/>
        <dbReference type="ChEBI" id="CHEBI:33019"/>
        <dbReference type="ChEBI" id="CHEBI:37565"/>
        <dbReference type="ChEBI" id="CHEBI:58805"/>
        <dbReference type="EC" id="2.7.7.65"/>
    </reaction>
</comment>
<comment type="caution">
    <text evidence="6">The sequence shown here is derived from an EMBL/GenBank/DDBJ whole genome shotgun (WGS) entry which is preliminary data.</text>
</comment>
<keyword evidence="6" id="KW-0548">Nucleotidyltransferase</keyword>
<dbReference type="InterPro" id="IPR050469">
    <property type="entry name" value="Diguanylate_Cyclase"/>
</dbReference>
<dbReference type="CDD" id="cd19410">
    <property type="entry name" value="HK9-like_sensor"/>
    <property type="match status" value="1"/>
</dbReference>
<proteinExistence type="predicted"/>
<keyword evidence="4" id="KW-1133">Transmembrane helix</keyword>
<dbReference type="InterPro" id="IPR029787">
    <property type="entry name" value="Nucleotide_cyclase"/>
</dbReference>